<dbReference type="EMBL" id="JAIXMP010000024">
    <property type="protein sequence ID" value="KAI9254613.1"/>
    <property type="molecule type" value="Genomic_DNA"/>
</dbReference>
<evidence type="ECO:0000313" key="3">
    <source>
        <dbReference type="Proteomes" id="UP001209540"/>
    </source>
</evidence>
<accession>A0AAD5JUN0</accession>
<dbReference type="Proteomes" id="UP001209540">
    <property type="component" value="Unassembled WGS sequence"/>
</dbReference>
<gene>
    <name evidence="2" type="ORF">BDA99DRAFT_161877</name>
</gene>
<dbReference type="AlphaFoldDB" id="A0AAD5JUN0"/>
<comment type="caution">
    <text evidence="2">The sequence shown here is derived from an EMBL/GenBank/DDBJ whole genome shotgun (WGS) entry which is preliminary data.</text>
</comment>
<name>A0AAD5JUN0_9FUNG</name>
<evidence type="ECO:0000256" key="1">
    <source>
        <dbReference type="SAM" id="SignalP"/>
    </source>
</evidence>
<feature type="chain" id="PRO_5042112039" evidence="1">
    <location>
        <begin position="27"/>
        <end position="56"/>
    </location>
</feature>
<evidence type="ECO:0000313" key="2">
    <source>
        <dbReference type="EMBL" id="KAI9254613.1"/>
    </source>
</evidence>
<proteinExistence type="predicted"/>
<protein>
    <submittedName>
        <fullName evidence="2">Uncharacterized protein</fullName>
    </submittedName>
</protein>
<organism evidence="2 3">
    <name type="scientific">Phascolomyces articulosus</name>
    <dbReference type="NCBI Taxonomy" id="60185"/>
    <lineage>
        <taxon>Eukaryota</taxon>
        <taxon>Fungi</taxon>
        <taxon>Fungi incertae sedis</taxon>
        <taxon>Mucoromycota</taxon>
        <taxon>Mucoromycotina</taxon>
        <taxon>Mucoromycetes</taxon>
        <taxon>Mucorales</taxon>
        <taxon>Lichtheimiaceae</taxon>
        <taxon>Phascolomyces</taxon>
    </lineage>
</organism>
<keyword evidence="3" id="KW-1185">Reference proteome</keyword>
<feature type="signal peptide" evidence="1">
    <location>
        <begin position="1"/>
        <end position="26"/>
    </location>
</feature>
<reference evidence="2" key="1">
    <citation type="journal article" date="2022" name="IScience">
        <title>Evolution of zygomycete secretomes and the origins of terrestrial fungal ecologies.</title>
        <authorList>
            <person name="Chang Y."/>
            <person name="Wang Y."/>
            <person name="Mondo S."/>
            <person name="Ahrendt S."/>
            <person name="Andreopoulos W."/>
            <person name="Barry K."/>
            <person name="Beard J."/>
            <person name="Benny G.L."/>
            <person name="Blankenship S."/>
            <person name="Bonito G."/>
            <person name="Cuomo C."/>
            <person name="Desiro A."/>
            <person name="Gervers K.A."/>
            <person name="Hundley H."/>
            <person name="Kuo A."/>
            <person name="LaButti K."/>
            <person name="Lang B.F."/>
            <person name="Lipzen A."/>
            <person name="O'Donnell K."/>
            <person name="Pangilinan J."/>
            <person name="Reynolds N."/>
            <person name="Sandor L."/>
            <person name="Smith M.E."/>
            <person name="Tsang A."/>
            <person name="Grigoriev I.V."/>
            <person name="Stajich J.E."/>
            <person name="Spatafora J.W."/>
        </authorList>
    </citation>
    <scope>NUCLEOTIDE SEQUENCE</scope>
    <source>
        <strain evidence="2">RSA 2281</strain>
    </source>
</reference>
<sequence>MRNFNALFILIALTTLSHLMITFVHAYMNEPYPPFVITSPKHGQIVKPGDTVKITW</sequence>
<keyword evidence="1" id="KW-0732">Signal</keyword>
<reference evidence="2" key="2">
    <citation type="submission" date="2023-02" db="EMBL/GenBank/DDBJ databases">
        <authorList>
            <consortium name="DOE Joint Genome Institute"/>
            <person name="Mondo S.J."/>
            <person name="Chang Y."/>
            <person name="Wang Y."/>
            <person name="Ahrendt S."/>
            <person name="Andreopoulos W."/>
            <person name="Barry K."/>
            <person name="Beard J."/>
            <person name="Benny G.L."/>
            <person name="Blankenship S."/>
            <person name="Bonito G."/>
            <person name="Cuomo C."/>
            <person name="Desiro A."/>
            <person name="Gervers K.A."/>
            <person name="Hundley H."/>
            <person name="Kuo A."/>
            <person name="LaButti K."/>
            <person name="Lang B.F."/>
            <person name="Lipzen A."/>
            <person name="O'Donnell K."/>
            <person name="Pangilinan J."/>
            <person name="Reynolds N."/>
            <person name="Sandor L."/>
            <person name="Smith M.W."/>
            <person name="Tsang A."/>
            <person name="Grigoriev I.V."/>
            <person name="Stajich J.E."/>
            <person name="Spatafora J.W."/>
        </authorList>
    </citation>
    <scope>NUCLEOTIDE SEQUENCE</scope>
    <source>
        <strain evidence="2">RSA 2281</strain>
    </source>
</reference>